<proteinExistence type="predicted"/>
<dbReference type="Proteomes" id="UP000092600">
    <property type="component" value="Unassembled WGS sequence"/>
</dbReference>
<sequence length="64" mass="7599">MARHHMPIDPPLLLLQWLLRLKSSDLFYNSFHLCYQHLRSIGHHYTAALHHAALVEKDLFGHMR</sequence>
<evidence type="ECO:0000313" key="2">
    <source>
        <dbReference type="Proteomes" id="UP000092600"/>
    </source>
</evidence>
<protein>
    <submittedName>
        <fullName evidence="1">Uncharacterized protein</fullName>
    </submittedName>
</protein>
<name>A0A199UTK2_ANACO</name>
<gene>
    <name evidence="1" type="ORF">ACMD2_10408</name>
</gene>
<accession>A0A199UTK2</accession>
<reference evidence="1 2" key="1">
    <citation type="journal article" date="2016" name="DNA Res.">
        <title>The draft genome of MD-2 pineapple using hybrid error correction of long reads.</title>
        <authorList>
            <person name="Redwan R.M."/>
            <person name="Saidin A."/>
            <person name="Kumar S.V."/>
        </authorList>
    </citation>
    <scope>NUCLEOTIDE SEQUENCE [LARGE SCALE GENOMIC DNA]</scope>
    <source>
        <strain evidence="2">cv. MD2</strain>
        <tissue evidence="1">Leaf</tissue>
    </source>
</reference>
<evidence type="ECO:0000313" key="1">
    <source>
        <dbReference type="EMBL" id="OAY68137.1"/>
    </source>
</evidence>
<dbReference type="AlphaFoldDB" id="A0A199UTK2"/>
<organism evidence="1 2">
    <name type="scientific">Ananas comosus</name>
    <name type="common">Pineapple</name>
    <name type="synonym">Ananas ananas</name>
    <dbReference type="NCBI Taxonomy" id="4615"/>
    <lineage>
        <taxon>Eukaryota</taxon>
        <taxon>Viridiplantae</taxon>
        <taxon>Streptophyta</taxon>
        <taxon>Embryophyta</taxon>
        <taxon>Tracheophyta</taxon>
        <taxon>Spermatophyta</taxon>
        <taxon>Magnoliopsida</taxon>
        <taxon>Liliopsida</taxon>
        <taxon>Poales</taxon>
        <taxon>Bromeliaceae</taxon>
        <taxon>Bromelioideae</taxon>
        <taxon>Ananas</taxon>
    </lineage>
</organism>
<dbReference type="EMBL" id="LSRQ01005098">
    <property type="protein sequence ID" value="OAY68137.1"/>
    <property type="molecule type" value="Genomic_DNA"/>
</dbReference>
<comment type="caution">
    <text evidence="1">The sequence shown here is derived from an EMBL/GenBank/DDBJ whole genome shotgun (WGS) entry which is preliminary data.</text>
</comment>